<dbReference type="AlphaFoldDB" id="A0A4Q2UKI9"/>
<evidence type="ECO:0000256" key="2">
    <source>
        <dbReference type="ARBA" id="ARBA00023002"/>
    </source>
</evidence>
<keyword evidence="5" id="KW-1185">Reference proteome</keyword>
<dbReference type="PANTHER" id="PTHR44196:SF1">
    <property type="entry name" value="DEHYDROGENASE_REDUCTASE SDR FAMILY MEMBER 7B"/>
    <property type="match status" value="1"/>
</dbReference>
<dbReference type="InterPro" id="IPR036291">
    <property type="entry name" value="NAD(P)-bd_dom_sf"/>
</dbReference>
<keyword evidence="2" id="KW-0560">Oxidoreductase</keyword>
<dbReference type="Pfam" id="PF00106">
    <property type="entry name" value="adh_short"/>
    <property type="match status" value="1"/>
</dbReference>
<dbReference type="Gene3D" id="3.40.50.720">
    <property type="entry name" value="NAD(P)-binding Rossmann-like Domain"/>
    <property type="match status" value="1"/>
</dbReference>
<comment type="similarity">
    <text evidence="1 3">Belongs to the short-chain dehydrogenases/reductases (SDR) family.</text>
</comment>
<dbReference type="PRINTS" id="PR00080">
    <property type="entry name" value="SDRFAMILY"/>
</dbReference>
<comment type="caution">
    <text evidence="4">The sequence shown here is derived from an EMBL/GenBank/DDBJ whole genome shotgun (WGS) entry which is preliminary data.</text>
</comment>
<dbReference type="EMBL" id="SBLB01000003">
    <property type="protein sequence ID" value="RYC69726.1"/>
    <property type="molecule type" value="Genomic_DNA"/>
</dbReference>
<dbReference type="PROSITE" id="PS00061">
    <property type="entry name" value="ADH_SHORT"/>
    <property type="match status" value="1"/>
</dbReference>
<evidence type="ECO:0000256" key="3">
    <source>
        <dbReference type="RuleBase" id="RU000363"/>
    </source>
</evidence>
<evidence type="ECO:0000313" key="4">
    <source>
        <dbReference type="EMBL" id="RYC69726.1"/>
    </source>
</evidence>
<organism evidence="4 5">
    <name type="scientific">Spirosoma sordidisoli</name>
    <dbReference type="NCBI Taxonomy" id="2502893"/>
    <lineage>
        <taxon>Bacteria</taxon>
        <taxon>Pseudomonadati</taxon>
        <taxon>Bacteroidota</taxon>
        <taxon>Cytophagia</taxon>
        <taxon>Cytophagales</taxon>
        <taxon>Cytophagaceae</taxon>
        <taxon>Spirosoma</taxon>
    </lineage>
</organism>
<dbReference type="RefSeq" id="WP_077919698.1">
    <property type="nucleotide sequence ID" value="NZ_SBLB01000003.1"/>
</dbReference>
<name>A0A4Q2UKI9_9BACT</name>
<proteinExistence type="inferred from homology"/>
<dbReference type="Proteomes" id="UP000290407">
    <property type="component" value="Unassembled WGS sequence"/>
</dbReference>
<dbReference type="GO" id="GO:0016020">
    <property type="term" value="C:membrane"/>
    <property type="evidence" value="ECO:0007669"/>
    <property type="project" value="TreeGrafter"/>
</dbReference>
<dbReference type="SUPFAM" id="SSF51735">
    <property type="entry name" value="NAD(P)-binding Rossmann-fold domains"/>
    <property type="match status" value="1"/>
</dbReference>
<protein>
    <submittedName>
        <fullName evidence="4">SDR family NAD(P)-dependent oxidoreductase</fullName>
    </submittedName>
</protein>
<dbReference type="PRINTS" id="PR00081">
    <property type="entry name" value="GDHRDH"/>
</dbReference>
<dbReference type="GO" id="GO:0016491">
    <property type="term" value="F:oxidoreductase activity"/>
    <property type="evidence" value="ECO:0007669"/>
    <property type="project" value="UniProtKB-KW"/>
</dbReference>
<gene>
    <name evidence="4" type="ORF">EQG79_14110</name>
</gene>
<reference evidence="4 5" key="1">
    <citation type="submission" date="2019-01" db="EMBL/GenBank/DDBJ databases">
        <title>Spirosoma flava sp. nov., a propanil-degrading bacterium isolated from herbicide-contaminated soil.</title>
        <authorList>
            <person name="Zhang L."/>
            <person name="Jiang J.-D."/>
        </authorList>
    </citation>
    <scope>NUCLEOTIDE SEQUENCE [LARGE SCALE GENOMIC DNA]</scope>
    <source>
        <strain evidence="4 5">TY50</strain>
    </source>
</reference>
<dbReference type="InterPro" id="IPR002347">
    <property type="entry name" value="SDR_fam"/>
</dbReference>
<dbReference type="InterPro" id="IPR020904">
    <property type="entry name" value="Sc_DH/Rdtase_CS"/>
</dbReference>
<evidence type="ECO:0000313" key="5">
    <source>
        <dbReference type="Proteomes" id="UP000290407"/>
    </source>
</evidence>
<dbReference type="PANTHER" id="PTHR44196">
    <property type="entry name" value="DEHYDROGENASE/REDUCTASE SDR FAMILY MEMBER 7B"/>
    <property type="match status" value="1"/>
</dbReference>
<evidence type="ECO:0000256" key="1">
    <source>
        <dbReference type="ARBA" id="ARBA00006484"/>
    </source>
</evidence>
<accession>A0A4Q2UKI9</accession>
<sequence length="244" mass="26458">MNLSDNTVLVTGASSGIGYALALRLAQLNNTVIAVGRHQARLNELQSRSARIHSFCADLADKQQLEQLALWVEENHPGLNVLINNAGIQYNYTFAESRAYLYQIEHEINVNLTAPLQLTALLLPTLVGKQAAAIVNISSGLALAPKQSAPVYCGTKAGLHIFTKALRYQLETTAVRVIEVIPPLVDTPMTAGRGKNKVSPERLVDEFLSGFARNQPEINIGKVGLLRTLLRLSPSLADSLLKNG</sequence>